<dbReference type="GO" id="GO:0016491">
    <property type="term" value="F:oxidoreductase activity"/>
    <property type="evidence" value="ECO:0007669"/>
    <property type="project" value="InterPro"/>
</dbReference>
<dbReference type="EMBL" id="CP034593">
    <property type="protein sequence ID" value="AZQ76621.1"/>
    <property type="molecule type" value="Genomic_DNA"/>
</dbReference>
<dbReference type="CDD" id="cd06193">
    <property type="entry name" value="siderophore_interacting"/>
    <property type="match status" value="1"/>
</dbReference>
<dbReference type="Pfam" id="PF08021">
    <property type="entry name" value="FAD_binding_9"/>
    <property type="match status" value="1"/>
</dbReference>
<dbReference type="InterPro" id="IPR039374">
    <property type="entry name" value="SIP_fam"/>
</dbReference>
<dbReference type="InterPro" id="IPR017927">
    <property type="entry name" value="FAD-bd_FR_type"/>
</dbReference>
<dbReference type="PROSITE" id="PS51384">
    <property type="entry name" value="FAD_FR"/>
    <property type="match status" value="1"/>
</dbReference>
<dbReference type="InterPro" id="IPR013113">
    <property type="entry name" value="SIP_FAD-bd"/>
</dbReference>
<dbReference type="SUPFAM" id="SSF63380">
    <property type="entry name" value="Riboflavin synthase domain-like"/>
    <property type="match status" value="1"/>
</dbReference>
<proteinExistence type="predicted"/>
<dbReference type="Pfam" id="PF04954">
    <property type="entry name" value="SIP"/>
    <property type="match status" value="1"/>
</dbReference>
<dbReference type="InterPro" id="IPR039261">
    <property type="entry name" value="FNR_nucleotide-bd"/>
</dbReference>
<gene>
    <name evidence="2" type="ORF">EJ997_03935</name>
</gene>
<dbReference type="PANTHER" id="PTHR30157:SF0">
    <property type="entry name" value="NADPH-DEPENDENT FERRIC-CHELATE REDUCTASE"/>
    <property type="match status" value="1"/>
</dbReference>
<dbReference type="AlphaFoldDB" id="A0A3S9PW81"/>
<dbReference type="InterPro" id="IPR017938">
    <property type="entry name" value="Riboflavin_synthase-like_b-brl"/>
</dbReference>
<evidence type="ECO:0000313" key="3">
    <source>
        <dbReference type="Proteomes" id="UP000280344"/>
    </source>
</evidence>
<organism evidence="2 3">
    <name type="scientific">Flaviflexus ciconiae</name>
    <dbReference type="NCBI Taxonomy" id="2496867"/>
    <lineage>
        <taxon>Bacteria</taxon>
        <taxon>Bacillati</taxon>
        <taxon>Actinomycetota</taxon>
        <taxon>Actinomycetes</taxon>
        <taxon>Actinomycetales</taxon>
        <taxon>Actinomycetaceae</taxon>
        <taxon>Flaviflexus</taxon>
    </lineage>
</organism>
<sequence length="250" mass="26879">MSVMSFEIPTRVKVPRELRARDLSVRDAKRLPGGFVRVTLGGDELEGFESTGPSDHCKLFVPAADGEMTGRHYTPLHVGGGEIAFDIVVHGDGPVSAWADSLPVGSPVRVGGPRSSLEFPVGASQLVLIGDASAFPPIRRWLAARPQTLPTTLILHGEGIEYFEDLDGVDVVRTPFDPSGDGIVKALSELELDGGTYVWAAGEAGTLIAARRWLRNESPVAREAVKVDGYWKQGLADRDHHAPIDPNDAE</sequence>
<reference evidence="2 3" key="1">
    <citation type="submission" date="2018-12" db="EMBL/GenBank/DDBJ databases">
        <title>Complete genome sequence of Flaviflexus sp. H23T48.</title>
        <authorList>
            <person name="Bae J.-W."/>
            <person name="Lee J.-Y."/>
        </authorList>
    </citation>
    <scope>NUCLEOTIDE SEQUENCE [LARGE SCALE GENOMIC DNA]</scope>
    <source>
        <strain evidence="2 3">H23T48</strain>
    </source>
</reference>
<protein>
    <submittedName>
        <fullName evidence="2">Siderophore-interacting protein</fullName>
    </submittedName>
</protein>
<dbReference type="OrthoDB" id="9814826at2"/>
<dbReference type="PANTHER" id="PTHR30157">
    <property type="entry name" value="FERRIC REDUCTASE, NADPH-DEPENDENT"/>
    <property type="match status" value="1"/>
</dbReference>
<evidence type="ECO:0000259" key="1">
    <source>
        <dbReference type="PROSITE" id="PS51384"/>
    </source>
</evidence>
<dbReference type="Gene3D" id="3.40.50.80">
    <property type="entry name" value="Nucleotide-binding domain of ferredoxin-NADP reductase (FNR) module"/>
    <property type="match status" value="1"/>
</dbReference>
<dbReference type="InterPro" id="IPR007037">
    <property type="entry name" value="SIP_rossman_dom"/>
</dbReference>
<name>A0A3S9PW81_9ACTO</name>
<accession>A0A3S9PW81</accession>
<dbReference type="Gene3D" id="2.40.30.10">
    <property type="entry name" value="Translation factors"/>
    <property type="match status" value="1"/>
</dbReference>
<feature type="domain" description="FAD-binding FR-type" evidence="1">
    <location>
        <begin position="18"/>
        <end position="120"/>
    </location>
</feature>
<keyword evidence="3" id="KW-1185">Reference proteome</keyword>
<dbReference type="Proteomes" id="UP000280344">
    <property type="component" value="Chromosome"/>
</dbReference>
<dbReference type="KEGG" id="flh:EJ997_03935"/>
<evidence type="ECO:0000313" key="2">
    <source>
        <dbReference type="EMBL" id="AZQ76621.1"/>
    </source>
</evidence>